<name>K1SV72_9ZZZZ</name>
<reference evidence="1" key="1">
    <citation type="journal article" date="2013" name="Environ. Microbiol.">
        <title>Microbiota from the distal guts of lean and obese adolescents exhibit partial functional redundancy besides clear differences in community structure.</title>
        <authorList>
            <person name="Ferrer M."/>
            <person name="Ruiz A."/>
            <person name="Lanza F."/>
            <person name="Haange S.B."/>
            <person name="Oberbach A."/>
            <person name="Till H."/>
            <person name="Bargiela R."/>
            <person name="Campoy C."/>
            <person name="Segura M.T."/>
            <person name="Richter M."/>
            <person name="von Bergen M."/>
            <person name="Seifert J."/>
            <person name="Suarez A."/>
        </authorList>
    </citation>
    <scope>NUCLEOTIDE SEQUENCE</scope>
</reference>
<gene>
    <name evidence="1" type="ORF">OBE_13758</name>
</gene>
<comment type="caution">
    <text evidence="1">The sequence shown here is derived from an EMBL/GenBank/DDBJ whole genome shotgun (WGS) entry which is preliminary data.</text>
</comment>
<dbReference type="EMBL" id="AJWZ01009500">
    <property type="protein sequence ID" value="EKC51136.1"/>
    <property type="molecule type" value="Genomic_DNA"/>
</dbReference>
<evidence type="ECO:0000313" key="1">
    <source>
        <dbReference type="EMBL" id="EKC51136.1"/>
    </source>
</evidence>
<organism evidence="1">
    <name type="scientific">human gut metagenome</name>
    <dbReference type="NCBI Taxonomy" id="408170"/>
    <lineage>
        <taxon>unclassified sequences</taxon>
        <taxon>metagenomes</taxon>
        <taxon>organismal metagenomes</taxon>
    </lineage>
</organism>
<sequence>MNQIKGNYAKAKTLYDSMNSFHKKVSLWLGTWKHRGTVNGEKTTYYITFSEVLYKGEPCIKIKDMNNKSLGYNVEISSKNHITQIEVGKYMIHFKLKNNHNQKLTYTLLEGKKMLRELKYEGVTYKTKYKKK</sequence>
<dbReference type="AlphaFoldDB" id="K1SV72"/>
<proteinExistence type="predicted"/>
<accession>K1SV72</accession>
<protein>
    <submittedName>
        <fullName evidence="1">Uncharacterized protein</fullName>
    </submittedName>
</protein>